<comment type="caution">
    <text evidence="12">Lacks conserved residue(s) required for the propagation of feature annotation.</text>
</comment>
<gene>
    <name evidence="18" type="ORF">HU200_041382</name>
</gene>
<feature type="compositionally biased region" description="Basic and acidic residues" evidence="15">
    <location>
        <begin position="405"/>
        <end position="414"/>
    </location>
</feature>
<evidence type="ECO:0000259" key="17">
    <source>
        <dbReference type="PROSITE" id="PS51393"/>
    </source>
</evidence>
<keyword evidence="4 13" id="KW-0479">Metal-binding</keyword>
<comment type="pathway">
    <text evidence="14">Lipid metabolism; oxylipin biosynthesis.</text>
</comment>
<dbReference type="GO" id="GO:0046872">
    <property type="term" value="F:metal ion binding"/>
    <property type="evidence" value="ECO:0007669"/>
    <property type="project" value="UniProtKB-UniRule"/>
</dbReference>
<organism evidence="18 19">
    <name type="scientific">Digitaria exilis</name>
    <dbReference type="NCBI Taxonomy" id="1010633"/>
    <lineage>
        <taxon>Eukaryota</taxon>
        <taxon>Viridiplantae</taxon>
        <taxon>Streptophyta</taxon>
        <taxon>Embryophyta</taxon>
        <taxon>Tracheophyta</taxon>
        <taxon>Spermatophyta</taxon>
        <taxon>Magnoliopsida</taxon>
        <taxon>Liliopsida</taxon>
        <taxon>Poales</taxon>
        <taxon>Poaceae</taxon>
        <taxon>PACMAD clade</taxon>
        <taxon>Panicoideae</taxon>
        <taxon>Panicodae</taxon>
        <taxon>Paniceae</taxon>
        <taxon>Anthephorinae</taxon>
        <taxon>Digitaria</taxon>
    </lineage>
</organism>
<evidence type="ECO:0000256" key="7">
    <source>
        <dbReference type="ARBA" id="ARBA00022964"/>
    </source>
</evidence>
<dbReference type="InterPro" id="IPR027433">
    <property type="entry name" value="Lipoxygenase_dom_3"/>
</dbReference>
<dbReference type="Proteomes" id="UP000636709">
    <property type="component" value="Unassembled WGS sequence"/>
</dbReference>
<sequence>MVPGRLATAFEAKPNNLLVAGRRDCYIPTSSSSASHKPLPHAIKTHHQEQAHTLSQSSVEFALHRCLEAVYINTPCSMALLIKPSGNHSATKKKPSLPPRDLLFLLVVVAGRKKVSIGCVASSSSARSETPSSSSGGADVSPAMAAAATHVKAVATIKVTVGGFLSSLRPSRAIDDLKDLIGRSLYLELEKPTLRSYAHKVAVNDDEVTYEADFDVPADFGDVGAVLVTNEHYFTEMFLENIKLSSDDSSSSDDVSATAAPVLDIRCNSWVQPNSGDGNGNGDEPGKRVFFANKYPLCARYRAFGTKWAAPLVPAAATGTNGAAGSADQTPAGLVSYRKKDLEEKRGNGHGERKSTDRIYDYDTYDDLGDPDANPDKARPVLGGSKQFPYPRRCRTGRPMSTKYPDTETRKGSNYVPRDEAFSEVKQLQFSVTTLQQVLHAAVPAVQSTLINPNLEFPSFFVIDKLFEDGVKLPKAEDLGFLRSALPRLLQTLRDSPGDQVLLFDLPANVKKDKFGWMRDEEFARETLAGINPYAIELEFPLKSKLDPAVYGPAESAITAEVLERQMGHVMTVAQAMKQKRLFMLDFHDLFLPYVHKIRALKNTTMYGSRTIFFLCDDGTLRLLAIELTRPASPTQLQWRRVFTSSTDTTESWLWRMAKAHVRAHDSGHHELVSHWLRTHCAVEPYIIAANRQLSEMHPIYQLLHPHFRYTMEINALARSALINAGGIIELSFSPQKYSMEISSVAYDKLWNFDTEALPADLIRRGMAVEDPNAEHGLRLTIKDYPFANDGLLIWDAIKGWVKAYVARFYPDAGSVAGDVELQKFWNDVRTVGHADKKDASGWPALDSPESLSHALTTIIWVASAHHAAVNFGQYDFGGYFPNRPSIARTNMPVEEPMDAAAYAAFLDNPDQALRECFPSQVQATLVMAVLDLLSTHSPDEEYLGGPETAPWNDDGEVRAAYGKFNARLKEIEGIIDGRNTDRKLKNRCGAGILPYELMKPFSQPGVTGKGIPNSTSI</sequence>
<dbReference type="GO" id="GO:0031408">
    <property type="term" value="P:oxylipin biosynthetic process"/>
    <property type="evidence" value="ECO:0007669"/>
    <property type="project" value="UniProtKB-UniRule"/>
</dbReference>
<dbReference type="SUPFAM" id="SSF48484">
    <property type="entry name" value="Lipoxigenase"/>
    <property type="match status" value="1"/>
</dbReference>
<dbReference type="OrthoDB" id="407298at2759"/>
<dbReference type="InterPro" id="IPR001024">
    <property type="entry name" value="PLAT/LH2_dom"/>
</dbReference>
<dbReference type="Gene3D" id="4.10.372.10">
    <property type="entry name" value="Lipoxygenase-1, Domain 3"/>
    <property type="match status" value="1"/>
</dbReference>
<dbReference type="Gene3D" id="2.60.60.20">
    <property type="entry name" value="PLAT/LH2 domain"/>
    <property type="match status" value="1"/>
</dbReference>
<evidence type="ECO:0000256" key="11">
    <source>
        <dbReference type="ARBA" id="ARBA00023160"/>
    </source>
</evidence>
<dbReference type="PROSITE" id="PS50095">
    <property type="entry name" value="PLAT"/>
    <property type="match status" value="1"/>
</dbReference>
<keyword evidence="10" id="KW-0443">Lipid metabolism</keyword>
<dbReference type="InterPro" id="IPR013819">
    <property type="entry name" value="LipOase_C"/>
</dbReference>
<dbReference type="Gene3D" id="4.10.375.10">
    <property type="entry name" value="Lipoxygenase-1, Domain 2"/>
    <property type="match status" value="1"/>
</dbReference>
<evidence type="ECO:0000256" key="10">
    <source>
        <dbReference type="ARBA" id="ARBA00023098"/>
    </source>
</evidence>
<evidence type="ECO:0000256" key="2">
    <source>
        <dbReference type="ARBA" id="ARBA00009419"/>
    </source>
</evidence>
<comment type="similarity">
    <text evidence="2 13">Belongs to the lipoxygenase family.</text>
</comment>
<name>A0A835EGS7_9POAL</name>
<dbReference type="PRINTS" id="PR00087">
    <property type="entry name" value="LIPOXYGENASE"/>
</dbReference>
<dbReference type="UniPathway" id="UPA00382"/>
<dbReference type="SUPFAM" id="SSF49723">
    <property type="entry name" value="Lipase/lipooxygenase domain (PLAT/LH2 domain)"/>
    <property type="match status" value="1"/>
</dbReference>
<dbReference type="SMART" id="SM00308">
    <property type="entry name" value="LH2"/>
    <property type="match status" value="1"/>
</dbReference>
<keyword evidence="6" id="KW-0276">Fatty acid metabolism</keyword>
<evidence type="ECO:0000313" key="18">
    <source>
        <dbReference type="EMBL" id="KAF8690142.1"/>
    </source>
</evidence>
<evidence type="ECO:0000259" key="16">
    <source>
        <dbReference type="PROSITE" id="PS50095"/>
    </source>
</evidence>
<comment type="cofactor">
    <cofactor evidence="1 13">
        <name>Fe cation</name>
        <dbReference type="ChEBI" id="CHEBI:24875"/>
    </cofactor>
</comment>
<protein>
    <recommendedName>
        <fullName evidence="14">Lipoxygenase</fullName>
        <ecNumber evidence="14">1.13.11.-</ecNumber>
    </recommendedName>
</protein>
<keyword evidence="11 14" id="KW-0275">Fatty acid biosynthesis</keyword>
<evidence type="ECO:0000256" key="14">
    <source>
        <dbReference type="RuleBase" id="RU003975"/>
    </source>
</evidence>
<evidence type="ECO:0000256" key="12">
    <source>
        <dbReference type="PROSITE-ProRule" id="PRU00152"/>
    </source>
</evidence>
<evidence type="ECO:0000256" key="3">
    <source>
        <dbReference type="ARBA" id="ARBA00022516"/>
    </source>
</evidence>
<comment type="caution">
    <text evidence="18">The sequence shown here is derived from an EMBL/GenBank/DDBJ whole genome shotgun (WGS) entry which is preliminary data.</text>
</comment>
<reference evidence="18" key="1">
    <citation type="submission" date="2020-07" db="EMBL/GenBank/DDBJ databases">
        <title>Genome sequence and genetic diversity analysis of an under-domesticated orphan crop, white fonio (Digitaria exilis).</title>
        <authorList>
            <person name="Bennetzen J.L."/>
            <person name="Chen S."/>
            <person name="Ma X."/>
            <person name="Wang X."/>
            <person name="Yssel A.E.J."/>
            <person name="Chaluvadi S.R."/>
            <person name="Johnson M."/>
            <person name="Gangashetty P."/>
            <person name="Hamidou F."/>
            <person name="Sanogo M.D."/>
            <person name="Zwaenepoel A."/>
            <person name="Wallace J."/>
            <person name="Van De Peer Y."/>
            <person name="Van Deynze A."/>
        </authorList>
    </citation>
    <scope>NUCLEOTIDE SEQUENCE</scope>
    <source>
        <tissue evidence="18">Leaves</tissue>
    </source>
</reference>
<evidence type="ECO:0000256" key="8">
    <source>
        <dbReference type="ARBA" id="ARBA00023002"/>
    </source>
</evidence>
<evidence type="ECO:0000256" key="9">
    <source>
        <dbReference type="ARBA" id="ARBA00023004"/>
    </source>
</evidence>
<dbReference type="Gene3D" id="1.20.245.10">
    <property type="entry name" value="Lipoxygenase-1, Domain 5"/>
    <property type="match status" value="1"/>
</dbReference>
<dbReference type="InterPro" id="IPR020834">
    <property type="entry name" value="LipOase_CS"/>
</dbReference>
<dbReference type="EC" id="1.13.11.-" evidence="14"/>
<proteinExistence type="inferred from homology"/>
<dbReference type="InterPro" id="IPR000907">
    <property type="entry name" value="LipOase"/>
</dbReference>
<feature type="domain" description="Lipoxygenase" evidence="17">
    <location>
        <begin position="324"/>
        <end position="1018"/>
    </location>
</feature>
<dbReference type="FunFam" id="1.20.245.10:FF:000002">
    <property type="entry name" value="Lipoxygenase"/>
    <property type="match status" value="1"/>
</dbReference>
<dbReference type="PROSITE" id="PS00081">
    <property type="entry name" value="LIPOXYGENASE_2"/>
    <property type="match status" value="1"/>
</dbReference>
<dbReference type="AlphaFoldDB" id="A0A835EGS7"/>
<feature type="domain" description="PLAT" evidence="16">
    <location>
        <begin position="153"/>
        <end position="285"/>
    </location>
</feature>
<evidence type="ECO:0000256" key="15">
    <source>
        <dbReference type="SAM" id="MobiDB-lite"/>
    </source>
</evidence>
<dbReference type="InterPro" id="IPR001246">
    <property type="entry name" value="LipOase_plant"/>
</dbReference>
<dbReference type="GO" id="GO:0034440">
    <property type="term" value="P:lipid oxidation"/>
    <property type="evidence" value="ECO:0007669"/>
    <property type="project" value="InterPro"/>
</dbReference>
<feature type="compositionally biased region" description="Basic and acidic residues" evidence="15">
    <location>
        <begin position="338"/>
        <end position="361"/>
    </location>
</feature>
<dbReference type="EMBL" id="JACEFO010001992">
    <property type="protein sequence ID" value="KAF8690142.1"/>
    <property type="molecule type" value="Genomic_DNA"/>
</dbReference>
<evidence type="ECO:0000313" key="19">
    <source>
        <dbReference type="Proteomes" id="UP000636709"/>
    </source>
</evidence>
<comment type="function">
    <text evidence="14">Plant lipoxygenase may be involved in a number of diverse aspects of plant physiology including growth and development, pest resistance, and senescence or responses to wounding.</text>
</comment>
<dbReference type="Gene3D" id="3.10.450.60">
    <property type="match status" value="1"/>
</dbReference>
<keyword evidence="9 13" id="KW-0408">Iron</keyword>
<dbReference type="PRINTS" id="PR00468">
    <property type="entry name" value="PLTLPOXGNASE"/>
</dbReference>
<evidence type="ECO:0000256" key="5">
    <source>
        <dbReference type="ARBA" id="ARBA00022767"/>
    </source>
</evidence>
<dbReference type="PROSITE" id="PS00711">
    <property type="entry name" value="LIPOXYGENASE_1"/>
    <property type="match status" value="1"/>
</dbReference>
<feature type="region of interest" description="Disordered" evidence="15">
    <location>
        <begin position="338"/>
        <end position="414"/>
    </location>
</feature>
<evidence type="ECO:0000256" key="6">
    <source>
        <dbReference type="ARBA" id="ARBA00022832"/>
    </source>
</evidence>
<dbReference type="PROSITE" id="PS51393">
    <property type="entry name" value="LIPOXYGENASE_3"/>
    <property type="match status" value="1"/>
</dbReference>
<keyword evidence="5 14" id="KW-0925">Oxylipin biosynthesis</keyword>
<dbReference type="Pfam" id="PF00305">
    <property type="entry name" value="Lipoxygenase"/>
    <property type="match status" value="1"/>
</dbReference>
<evidence type="ECO:0000256" key="13">
    <source>
        <dbReference type="RuleBase" id="RU003974"/>
    </source>
</evidence>
<keyword evidence="3 14" id="KW-0444">Lipid biosynthesis</keyword>
<dbReference type="GO" id="GO:0006633">
    <property type="term" value="P:fatty acid biosynthetic process"/>
    <property type="evidence" value="ECO:0007669"/>
    <property type="project" value="UniProtKB-KW"/>
</dbReference>
<dbReference type="InterPro" id="IPR020833">
    <property type="entry name" value="LipOase_Fe_BS"/>
</dbReference>
<evidence type="ECO:0000256" key="1">
    <source>
        <dbReference type="ARBA" id="ARBA00001962"/>
    </source>
</evidence>
<dbReference type="PANTHER" id="PTHR11771">
    <property type="entry name" value="LIPOXYGENASE"/>
    <property type="match status" value="1"/>
</dbReference>
<dbReference type="InterPro" id="IPR036226">
    <property type="entry name" value="LipOase_C_sf"/>
</dbReference>
<keyword evidence="7 13" id="KW-0223">Dioxygenase</keyword>
<keyword evidence="19" id="KW-1185">Reference proteome</keyword>
<dbReference type="GO" id="GO:0016702">
    <property type="term" value="F:oxidoreductase activity, acting on single donors with incorporation of molecular oxygen, incorporation of two atoms of oxygen"/>
    <property type="evidence" value="ECO:0007669"/>
    <property type="project" value="InterPro"/>
</dbReference>
<evidence type="ECO:0000256" key="4">
    <source>
        <dbReference type="ARBA" id="ARBA00022723"/>
    </source>
</evidence>
<keyword evidence="8 13" id="KW-0560">Oxidoreductase</keyword>
<accession>A0A835EGS7</accession>
<dbReference type="InterPro" id="IPR036392">
    <property type="entry name" value="PLAT/LH2_dom_sf"/>
</dbReference>